<organism evidence="1 2">
    <name type="scientific">Paracoccus seriniphilus</name>
    <dbReference type="NCBI Taxonomy" id="184748"/>
    <lineage>
        <taxon>Bacteria</taxon>
        <taxon>Pseudomonadati</taxon>
        <taxon>Pseudomonadota</taxon>
        <taxon>Alphaproteobacteria</taxon>
        <taxon>Rhodobacterales</taxon>
        <taxon>Paracoccaceae</taxon>
        <taxon>Paracoccus</taxon>
    </lineage>
</organism>
<evidence type="ECO:0000313" key="1">
    <source>
        <dbReference type="EMBL" id="SNT76849.1"/>
    </source>
</evidence>
<reference evidence="1 2" key="1">
    <citation type="submission" date="2017-07" db="EMBL/GenBank/DDBJ databases">
        <authorList>
            <person name="Sun Z.S."/>
            <person name="Albrecht U."/>
            <person name="Echele G."/>
            <person name="Lee C.C."/>
        </authorList>
    </citation>
    <scope>NUCLEOTIDE SEQUENCE [LARGE SCALE GENOMIC DNA]</scope>
    <source>
        <strain evidence="1 2">DSM 14827</strain>
    </source>
</reference>
<gene>
    <name evidence="1" type="ORF">SAMN05444959_1327</name>
</gene>
<sequence>MSPTHLQMSMKTQPEIDGTFLVSHNSRRALRVGMETFALITCEAKGDGERLLEDQIREQVAQRDRSL</sequence>
<dbReference type="AlphaFoldDB" id="A0A239Q2L2"/>
<name>A0A239Q2L2_9RHOB</name>
<dbReference type="EMBL" id="FZQB01000032">
    <property type="protein sequence ID" value="SNT76849.1"/>
    <property type="molecule type" value="Genomic_DNA"/>
</dbReference>
<protein>
    <submittedName>
        <fullName evidence="1">Uncharacterized protein</fullName>
    </submittedName>
</protein>
<accession>A0A239Q2L2</accession>
<dbReference type="RefSeq" id="WP_179217816.1">
    <property type="nucleotide sequence ID" value="NZ_CP067133.1"/>
</dbReference>
<proteinExistence type="predicted"/>
<evidence type="ECO:0000313" key="2">
    <source>
        <dbReference type="Proteomes" id="UP000198307"/>
    </source>
</evidence>
<keyword evidence="2" id="KW-1185">Reference proteome</keyword>
<dbReference type="Proteomes" id="UP000198307">
    <property type="component" value="Unassembled WGS sequence"/>
</dbReference>